<name>A0AAW0AI02_9AGAR</name>
<dbReference type="EMBL" id="JAWWNJ010000067">
    <property type="protein sequence ID" value="KAK7008522.1"/>
    <property type="molecule type" value="Genomic_DNA"/>
</dbReference>
<feature type="region of interest" description="Disordered" evidence="1">
    <location>
        <begin position="147"/>
        <end position="166"/>
    </location>
</feature>
<sequence>MSHKEQHPIENTAEFKGHFAHLFQLTPLGSPGTPLEYAEGHTPWWKHNHLDADNAASPAPPVLETYEYLPLHFRTISVPPQAKYLTVVPPEEEEENIALRDRIPQPKGSKGRPANITVVPAARPVAVVTSHTPPPGPERRRIVYYVEGTPPPSPGRSPCDPAAMTGLPRALGMKALPVREDLPWKQAEWNEGREESDE</sequence>
<dbReference type="Proteomes" id="UP001362999">
    <property type="component" value="Unassembled WGS sequence"/>
</dbReference>
<protein>
    <submittedName>
        <fullName evidence="2">Uncharacterized protein</fullName>
    </submittedName>
</protein>
<comment type="caution">
    <text evidence="2">The sequence shown here is derived from an EMBL/GenBank/DDBJ whole genome shotgun (WGS) entry which is preliminary data.</text>
</comment>
<proteinExistence type="predicted"/>
<keyword evidence="3" id="KW-1185">Reference proteome</keyword>
<evidence type="ECO:0000313" key="3">
    <source>
        <dbReference type="Proteomes" id="UP001362999"/>
    </source>
</evidence>
<organism evidence="2 3">
    <name type="scientific">Favolaschia claudopus</name>
    <dbReference type="NCBI Taxonomy" id="2862362"/>
    <lineage>
        <taxon>Eukaryota</taxon>
        <taxon>Fungi</taxon>
        <taxon>Dikarya</taxon>
        <taxon>Basidiomycota</taxon>
        <taxon>Agaricomycotina</taxon>
        <taxon>Agaricomycetes</taxon>
        <taxon>Agaricomycetidae</taxon>
        <taxon>Agaricales</taxon>
        <taxon>Marasmiineae</taxon>
        <taxon>Mycenaceae</taxon>
        <taxon>Favolaschia</taxon>
    </lineage>
</organism>
<reference evidence="2 3" key="1">
    <citation type="journal article" date="2024" name="J Genomics">
        <title>Draft genome sequencing and assembly of Favolaschia claudopus CIRM-BRFM 2984 isolated from oak limbs.</title>
        <authorList>
            <person name="Navarro D."/>
            <person name="Drula E."/>
            <person name="Chaduli D."/>
            <person name="Cazenave R."/>
            <person name="Ahrendt S."/>
            <person name="Wang J."/>
            <person name="Lipzen A."/>
            <person name="Daum C."/>
            <person name="Barry K."/>
            <person name="Grigoriev I.V."/>
            <person name="Favel A."/>
            <person name="Rosso M.N."/>
            <person name="Martin F."/>
        </authorList>
    </citation>
    <scope>NUCLEOTIDE SEQUENCE [LARGE SCALE GENOMIC DNA]</scope>
    <source>
        <strain evidence="2 3">CIRM-BRFM 2984</strain>
    </source>
</reference>
<feature type="region of interest" description="Disordered" evidence="1">
    <location>
        <begin position="179"/>
        <end position="198"/>
    </location>
</feature>
<gene>
    <name evidence="2" type="ORF">R3P38DRAFT_3023580</name>
</gene>
<dbReference type="AlphaFoldDB" id="A0AAW0AI02"/>
<evidence type="ECO:0000313" key="2">
    <source>
        <dbReference type="EMBL" id="KAK7008522.1"/>
    </source>
</evidence>
<evidence type="ECO:0000256" key="1">
    <source>
        <dbReference type="SAM" id="MobiDB-lite"/>
    </source>
</evidence>
<accession>A0AAW0AI02</accession>